<keyword evidence="10" id="KW-1185">Reference proteome</keyword>
<feature type="transmembrane region" description="Helical" evidence="8">
    <location>
        <begin position="444"/>
        <end position="462"/>
    </location>
</feature>
<feature type="transmembrane region" description="Helical" evidence="8">
    <location>
        <begin position="391"/>
        <end position="413"/>
    </location>
</feature>
<evidence type="ECO:0000256" key="8">
    <source>
        <dbReference type="SAM" id="Phobius"/>
    </source>
</evidence>
<gene>
    <name evidence="9" type="ORF">JHX87_06750</name>
</gene>
<dbReference type="PANTHER" id="PTHR48086">
    <property type="entry name" value="SODIUM/PROLINE SYMPORTER-RELATED"/>
    <property type="match status" value="1"/>
</dbReference>
<evidence type="ECO:0000256" key="2">
    <source>
        <dbReference type="ARBA" id="ARBA00006434"/>
    </source>
</evidence>
<protein>
    <submittedName>
        <fullName evidence="9">Sodium:solute symporter family protein</fullName>
    </submittedName>
</protein>
<evidence type="ECO:0000256" key="4">
    <source>
        <dbReference type="ARBA" id="ARBA00022692"/>
    </source>
</evidence>
<feature type="transmembrane region" description="Helical" evidence="8">
    <location>
        <begin position="226"/>
        <end position="250"/>
    </location>
</feature>
<dbReference type="PANTHER" id="PTHR48086:SF7">
    <property type="entry name" value="SODIUM-SOLUTE SYMPORTER-RELATED"/>
    <property type="match status" value="1"/>
</dbReference>
<evidence type="ECO:0000256" key="6">
    <source>
        <dbReference type="ARBA" id="ARBA00023136"/>
    </source>
</evidence>
<evidence type="ECO:0000256" key="3">
    <source>
        <dbReference type="ARBA" id="ARBA00022448"/>
    </source>
</evidence>
<sequence>MFDDSEKIILSLIVIATAIGLMGLSWFFYRRIHTYDDYNVAGRSTSLFPLICTLVGTAVGGSTLLGFMSSGFTSGVGQIWLPGAITVSGIILLVFFLSRIRAWGERYNMVTIADFMVRRYGTAARLPTVISILCAYAAITGMQFVAIGTVLQLVFGLDLFVAIIITWLLLTAKTWLGGLVAVIWSDAILGALQTVGVFFLMAVVFVQSGGVAGLMKSPYLQEHPDFLSIFNISAADLFVYLMTIGGYQLVRQDLWQRFWAADSARTAHSGYVVAVVFTMAIGGAAVLTGAMARLGLGIDIENPDLIYYAVLNETLPFALVALMILVLLATVVSCADSFFIAGASSISNDILKPVFKITDDHKLLQMSRHAVILMSIISVALALYAPNLVAIWILGSAMLVCGLLVPAMAALLFDDLDPKFAVASMWLGLGAASLWQLLGQPFGIHPVFIGLPLACSMLPFMLRTAQRRRGDEVQEV</sequence>
<evidence type="ECO:0000256" key="1">
    <source>
        <dbReference type="ARBA" id="ARBA00004141"/>
    </source>
</evidence>
<evidence type="ECO:0000313" key="10">
    <source>
        <dbReference type="Proteomes" id="UP001219349"/>
    </source>
</evidence>
<comment type="subcellular location">
    <subcellularLocation>
        <location evidence="1">Membrane</location>
        <topology evidence="1">Multi-pass membrane protein</topology>
    </subcellularLocation>
</comment>
<dbReference type="InterPro" id="IPR001734">
    <property type="entry name" value="Na/solute_symporter"/>
</dbReference>
<feature type="transmembrane region" description="Helical" evidence="8">
    <location>
        <begin position="6"/>
        <end position="27"/>
    </location>
</feature>
<evidence type="ECO:0000313" key="9">
    <source>
        <dbReference type="EMBL" id="WCR08507.1"/>
    </source>
</evidence>
<keyword evidence="5 8" id="KW-1133">Transmembrane helix</keyword>
<dbReference type="PROSITE" id="PS50283">
    <property type="entry name" value="NA_SOLUT_SYMP_3"/>
    <property type="match status" value="1"/>
</dbReference>
<reference evidence="9 10" key="1">
    <citation type="submission" date="2021-01" db="EMBL/GenBank/DDBJ databases">
        <title>Biogeographic distribution of Paracoccus.</title>
        <authorList>
            <person name="Hollensteiner J."/>
            <person name="Leineberger J."/>
            <person name="Brinkhoff T."/>
            <person name="Daniel R."/>
        </authorList>
    </citation>
    <scope>NUCLEOTIDE SEQUENCE [LARGE SCALE GENOMIC DNA]</scope>
    <source>
        <strain evidence="9 10">KCTC 22803</strain>
    </source>
</reference>
<feature type="transmembrane region" description="Helical" evidence="8">
    <location>
        <begin position="120"/>
        <end position="139"/>
    </location>
</feature>
<comment type="similarity">
    <text evidence="2 7">Belongs to the sodium:solute symporter (SSF) (TC 2.A.21) family.</text>
</comment>
<feature type="transmembrane region" description="Helical" evidence="8">
    <location>
        <begin position="316"/>
        <end position="342"/>
    </location>
</feature>
<dbReference type="Proteomes" id="UP001219349">
    <property type="component" value="Chromosome"/>
</dbReference>
<evidence type="ECO:0000256" key="7">
    <source>
        <dbReference type="RuleBase" id="RU362091"/>
    </source>
</evidence>
<keyword evidence="3" id="KW-0813">Transport</keyword>
<feature type="transmembrane region" description="Helical" evidence="8">
    <location>
        <begin position="271"/>
        <end position="296"/>
    </location>
</feature>
<dbReference type="InterPro" id="IPR038377">
    <property type="entry name" value="Na/Glc_symporter_sf"/>
</dbReference>
<feature type="transmembrane region" description="Helical" evidence="8">
    <location>
        <begin position="47"/>
        <end position="67"/>
    </location>
</feature>
<feature type="transmembrane region" description="Helical" evidence="8">
    <location>
        <begin position="420"/>
        <end position="438"/>
    </location>
</feature>
<name>A0ABY7SNF7_9RHOB</name>
<feature type="transmembrane region" description="Helical" evidence="8">
    <location>
        <begin position="79"/>
        <end position="100"/>
    </location>
</feature>
<organism evidence="9 10">
    <name type="scientific">Paracoccus fistulariae</name>
    <dbReference type="NCBI Taxonomy" id="658446"/>
    <lineage>
        <taxon>Bacteria</taxon>
        <taxon>Pseudomonadati</taxon>
        <taxon>Pseudomonadota</taxon>
        <taxon>Alphaproteobacteria</taxon>
        <taxon>Rhodobacterales</taxon>
        <taxon>Paracoccaceae</taxon>
        <taxon>Paracoccus</taxon>
    </lineage>
</organism>
<evidence type="ECO:0000256" key="5">
    <source>
        <dbReference type="ARBA" id="ARBA00022989"/>
    </source>
</evidence>
<dbReference type="Gene3D" id="1.20.1730.10">
    <property type="entry name" value="Sodium/glucose cotransporter"/>
    <property type="match status" value="1"/>
</dbReference>
<keyword evidence="4 8" id="KW-0812">Transmembrane</keyword>
<feature type="transmembrane region" description="Helical" evidence="8">
    <location>
        <begin position="363"/>
        <end position="385"/>
    </location>
</feature>
<feature type="transmembrane region" description="Helical" evidence="8">
    <location>
        <begin position="182"/>
        <end position="206"/>
    </location>
</feature>
<proteinExistence type="inferred from homology"/>
<dbReference type="InterPro" id="IPR050277">
    <property type="entry name" value="Sodium:Solute_Symporter"/>
</dbReference>
<dbReference type="EMBL" id="CP067136">
    <property type="protein sequence ID" value="WCR08507.1"/>
    <property type="molecule type" value="Genomic_DNA"/>
</dbReference>
<keyword evidence="6 8" id="KW-0472">Membrane</keyword>
<dbReference type="RefSeq" id="WP_271883396.1">
    <property type="nucleotide sequence ID" value="NZ_CP067136.1"/>
</dbReference>
<dbReference type="Pfam" id="PF00474">
    <property type="entry name" value="SSF"/>
    <property type="match status" value="1"/>
</dbReference>
<accession>A0ABY7SNF7</accession>
<dbReference type="CDD" id="cd10322">
    <property type="entry name" value="SLC5sbd"/>
    <property type="match status" value="1"/>
</dbReference>